<reference evidence="3" key="5">
    <citation type="journal article" date="2008" name="Nucleic Acids Res.">
        <title>The Rice Annotation Project Database (RAP-DB): 2008 update.</title>
        <authorList>
            <consortium name="The Rice Annotation Project (RAP)"/>
            <person name="Tanaka T."/>
            <person name="Antonio B.A."/>
            <person name="Kikuchi S."/>
            <person name="Matsumoto T."/>
            <person name="Nagamura Y."/>
            <person name="Numa H."/>
            <person name="Sakai H."/>
            <person name="Wu J."/>
            <person name="Itoh T."/>
            <person name="Sasaki T."/>
            <person name="Aono R."/>
            <person name="Fujii Y."/>
            <person name="Habara T."/>
            <person name="Harada E."/>
            <person name="Kanno M."/>
            <person name="Kawahara Y."/>
            <person name="Kawashima H."/>
            <person name="Kubooka H."/>
            <person name="Matsuya A."/>
            <person name="Nakaoka H."/>
            <person name="Saichi N."/>
            <person name="Sanbonmatsu R."/>
            <person name="Sato Y."/>
            <person name="Shinso Y."/>
            <person name="Suzuki M."/>
            <person name="Takeda J."/>
            <person name="Tanino M."/>
            <person name="Todokoro F."/>
            <person name="Yamaguchi K."/>
            <person name="Yamamoto N."/>
            <person name="Yamasaki C."/>
            <person name="Imanishi T."/>
            <person name="Okido T."/>
            <person name="Tada M."/>
            <person name="Ikeo K."/>
            <person name="Tateno Y."/>
            <person name="Gojobori T."/>
            <person name="Lin Y.C."/>
            <person name="Wei F.J."/>
            <person name="Hsing Y.I."/>
            <person name="Zhao Q."/>
            <person name="Han B."/>
            <person name="Kramer M.R."/>
            <person name="McCombie R.W."/>
            <person name="Lonsdale D."/>
            <person name="O'Donovan C.C."/>
            <person name="Whitfield E.J."/>
            <person name="Apweiler R."/>
            <person name="Koyanagi K.O."/>
            <person name="Khurana J.P."/>
            <person name="Raghuvanshi S."/>
            <person name="Singh N.K."/>
            <person name="Tyagi A.K."/>
            <person name="Haberer G."/>
            <person name="Fujisawa M."/>
            <person name="Hosokawa S."/>
            <person name="Ito Y."/>
            <person name="Ikawa H."/>
            <person name="Shibata M."/>
            <person name="Yamamoto M."/>
            <person name="Bruskiewich R.M."/>
            <person name="Hoen D.R."/>
            <person name="Bureau TE."/>
            <person name="Namiki N."/>
            <person name="Ohyanagi H."/>
            <person name="Sakai Y."/>
            <person name="Nobushima S."/>
            <person name="Sakata K."/>
            <person name="Barrero R.A."/>
            <person name="Sato Y."/>
            <person name="Souvorov A."/>
            <person name="Smith-White B."/>
            <person name="Tatusova T."/>
            <person name="An S."/>
            <person name="An G."/>
            <person name="OOta S."/>
            <person name="Fuks G."/>
            <person name="Messing J."/>
            <person name="Christie K.R."/>
            <person name="Lieberherr D."/>
            <person name="Kim H."/>
            <person name="Zuccolo A."/>
            <person name="Wing R.A."/>
            <person name="Nobuta K."/>
            <person name="Green P.J."/>
            <person name="Lu C."/>
            <person name="Meyers BC."/>
            <person name="Chaparro C."/>
            <person name="Piegu B."/>
            <person name="Panaud O."/>
            <person name="Echeverria M."/>
        </authorList>
    </citation>
    <scope>NUCLEOTIDE SEQUENCE</scope>
</reference>
<feature type="compositionally biased region" description="Basic residues" evidence="1">
    <location>
        <begin position="58"/>
        <end position="67"/>
    </location>
</feature>
<accession>A0A0P0VK04</accession>
<dbReference type="EMBL" id="AP008208">
    <property type="protein sequence ID" value="BAF08977.1"/>
    <property type="molecule type" value="Genomic_DNA"/>
</dbReference>
<feature type="compositionally biased region" description="Polar residues" evidence="1">
    <location>
        <begin position="1"/>
        <end position="12"/>
    </location>
</feature>
<reference evidence="2" key="1">
    <citation type="submission" date="2002-03" db="EMBL/GenBank/DDBJ databases">
        <title>Oryza sativa nipponbare(GA3) genomic DNA, chromosome 2, BAC clone:OJ1298_H07.</title>
        <authorList>
            <person name="Sasaki T."/>
            <person name="Matsumoto T."/>
            <person name="Yamamoto K."/>
        </authorList>
    </citation>
    <scope>NUCLEOTIDE SEQUENCE</scope>
</reference>
<evidence type="ECO:0000313" key="4">
    <source>
        <dbReference type="Proteomes" id="UP000000763"/>
    </source>
</evidence>
<reference evidence="3" key="7">
    <citation type="submission" date="2012-08" db="EMBL/GenBank/DDBJ databases">
        <title>Oryza sativa nipponbare(GA3) genomic DNA, chromosome 2.</title>
        <authorList>
            <consortium name="IRGSP(International Rice Genome Sequencing Project)"/>
        </authorList>
    </citation>
    <scope>NUCLEOTIDE SEQUENCE</scope>
</reference>
<proteinExistence type="predicted"/>
<reference evidence="3" key="8">
    <citation type="submission" date="2012-08" db="EMBL/GenBank/DDBJ databases">
        <title>The Second Rice Annotation Project Meeting (RAP2).</title>
        <authorList>
            <consortium name="The Rice Annotation Project (RAP)"/>
        </authorList>
    </citation>
    <scope>NUCLEOTIDE SEQUENCE</scope>
</reference>
<gene>
    <name evidence="3" type="ordered locus">Os02g0541000</name>
    <name evidence="2" type="ORF">OJ1298_H07.21</name>
</gene>
<dbReference type="KEGG" id="dosa:Os02g0541000"/>
<reference evidence="3 4" key="2">
    <citation type="journal article" date="2005" name="Nature">
        <title>The map-based sequence of the rice genome.</title>
        <authorList>
            <consortium name="International rice genome sequencing project (IRGSP)"/>
            <person name="Matsumoto T."/>
            <person name="Wu J."/>
            <person name="Kanamori H."/>
            <person name="Katayose Y."/>
            <person name="Fujisawa M."/>
            <person name="Namiki N."/>
            <person name="Mizuno H."/>
            <person name="Yamamoto K."/>
            <person name="Antonio B.A."/>
            <person name="Baba T."/>
            <person name="Sakata K."/>
            <person name="Nagamura Y."/>
            <person name="Aoki H."/>
            <person name="Arikawa K."/>
            <person name="Arita K."/>
            <person name="Bito T."/>
            <person name="Chiden Y."/>
            <person name="Fujitsuka N."/>
            <person name="Fukunaka R."/>
            <person name="Hamada M."/>
            <person name="Harada C."/>
            <person name="Hayashi A."/>
            <person name="Hijishita S."/>
            <person name="Honda M."/>
            <person name="Hosokawa S."/>
            <person name="Ichikawa Y."/>
            <person name="Idonuma A."/>
            <person name="Iijima M."/>
            <person name="Ikeda M."/>
            <person name="Ikeno M."/>
            <person name="Ito K."/>
            <person name="Ito S."/>
            <person name="Ito T."/>
            <person name="Ito Y."/>
            <person name="Ito Y."/>
            <person name="Iwabuchi A."/>
            <person name="Kamiya K."/>
            <person name="Karasawa W."/>
            <person name="Kurita K."/>
            <person name="Katagiri S."/>
            <person name="Kikuta A."/>
            <person name="Kobayashi H."/>
            <person name="Kobayashi N."/>
            <person name="Machita K."/>
            <person name="Maehara T."/>
            <person name="Masukawa M."/>
            <person name="Mizubayashi T."/>
            <person name="Mukai Y."/>
            <person name="Nagasaki H."/>
            <person name="Nagata Y."/>
            <person name="Naito S."/>
            <person name="Nakashima M."/>
            <person name="Nakama Y."/>
            <person name="Nakamichi Y."/>
            <person name="Nakamura M."/>
            <person name="Meguro A."/>
            <person name="Negishi M."/>
            <person name="Ohta I."/>
            <person name="Ohta T."/>
            <person name="Okamoto M."/>
            <person name="Ono N."/>
            <person name="Saji S."/>
            <person name="Sakaguchi M."/>
            <person name="Sakai K."/>
            <person name="Shibata M."/>
            <person name="Shimokawa T."/>
            <person name="Song J."/>
            <person name="Takazaki Y."/>
            <person name="Terasawa K."/>
            <person name="Tsugane M."/>
            <person name="Tsuji K."/>
            <person name="Ueda S."/>
            <person name="Waki K."/>
            <person name="Yamagata H."/>
            <person name="Yamamoto M."/>
            <person name="Yamamoto S."/>
            <person name="Yamane H."/>
            <person name="Yoshiki S."/>
            <person name="Yoshihara R."/>
            <person name="Yukawa K."/>
            <person name="Zhong H."/>
            <person name="Yano M."/>
            <person name="Yuan Q."/>
            <person name="Ouyang S."/>
            <person name="Liu J."/>
            <person name="Jones K.M."/>
            <person name="Gansberger K."/>
            <person name="Moffat K."/>
            <person name="Hill J."/>
            <person name="Bera J."/>
            <person name="Fadrosh D."/>
            <person name="Jin S."/>
            <person name="Johri S."/>
            <person name="Kim M."/>
            <person name="Overton L."/>
            <person name="Reardon M."/>
            <person name="Tsitrin T."/>
            <person name="Vuong H."/>
            <person name="Weaver B."/>
            <person name="Ciecko A."/>
            <person name="Tallon L."/>
            <person name="Jackson J."/>
            <person name="Pai G."/>
            <person name="Aken S.V."/>
            <person name="Utterback T."/>
            <person name="Reidmuller S."/>
            <person name="Feldblyum T."/>
            <person name="Hsiao J."/>
            <person name="Zismann V."/>
            <person name="Iobst S."/>
            <person name="de Vazeille A.R."/>
            <person name="Buell C.R."/>
            <person name="Ying K."/>
            <person name="Li Y."/>
            <person name="Lu T."/>
            <person name="Huang Y."/>
            <person name="Zhao Q."/>
            <person name="Feng Q."/>
            <person name="Zhang L."/>
            <person name="Zhu J."/>
            <person name="Weng Q."/>
            <person name="Mu J."/>
            <person name="Lu Y."/>
            <person name="Fan D."/>
            <person name="Liu Y."/>
            <person name="Guan J."/>
            <person name="Zhang Y."/>
            <person name="Yu S."/>
            <person name="Liu X."/>
            <person name="Zhang Y."/>
            <person name="Hong G."/>
            <person name="Han B."/>
            <person name="Choisne N."/>
            <person name="Demange N."/>
            <person name="Orjeda G."/>
            <person name="Samain S."/>
            <person name="Cattolico L."/>
            <person name="Pelletier E."/>
            <person name="Couloux A."/>
            <person name="Segurens B."/>
            <person name="Wincker P."/>
            <person name="D'Hont A."/>
            <person name="Scarpelli C."/>
            <person name="Weissenbach J."/>
            <person name="Salanoubat M."/>
            <person name="Quetier F."/>
            <person name="Yu Y."/>
            <person name="Kim H.R."/>
            <person name="Rambo T."/>
            <person name="Currie J."/>
            <person name="Collura K."/>
            <person name="Luo M."/>
            <person name="Yang T."/>
            <person name="Ammiraju J.S.S."/>
            <person name="Engler F."/>
            <person name="Soderlund C."/>
            <person name="Wing R.A."/>
            <person name="Palmer L.E."/>
            <person name="de la Bastide M."/>
            <person name="Spiegel L."/>
            <person name="Nascimento L."/>
            <person name="Zutavern T."/>
            <person name="O'Shaughnessy A."/>
            <person name="Dike S."/>
            <person name="Dedhia N."/>
            <person name="Preston R."/>
            <person name="Balija V."/>
            <person name="McCombie W.R."/>
            <person name="Chow T."/>
            <person name="Chen H."/>
            <person name="Chung M."/>
            <person name="Chen C."/>
            <person name="Shaw J."/>
            <person name="Wu H."/>
            <person name="Hsiao K."/>
            <person name="Chao Y."/>
            <person name="Chu M."/>
            <person name="Cheng C."/>
            <person name="Hour A."/>
            <person name="Lee P."/>
            <person name="Lin S."/>
            <person name="Lin Y."/>
            <person name="Liou J."/>
            <person name="Liu S."/>
            <person name="Hsing Y."/>
            <person name="Raghuvanshi S."/>
            <person name="Mohanty A."/>
            <person name="Bharti A.K."/>
            <person name="Gaur A."/>
            <person name="Gupta V."/>
            <person name="Kumar D."/>
            <person name="Ravi V."/>
            <person name="Vij S."/>
            <person name="Kapur A."/>
            <person name="Khurana P."/>
            <person name="Khurana P."/>
            <person name="Khurana J.P."/>
            <person name="Tyagi A.K."/>
            <person name="Gaikwad K."/>
            <person name="Singh A."/>
            <person name="Dalal V."/>
            <person name="Srivastava S."/>
            <person name="Dixit A."/>
            <person name="Pal A.K."/>
            <person name="Ghazi I.A."/>
            <person name="Yadav M."/>
            <person name="Pandit A."/>
            <person name="Bhargava A."/>
            <person name="Sureshbabu K."/>
            <person name="Batra K."/>
            <person name="Sharma T.R."/>
            <person name="Mohapatra T."/>
            <person name="Singh N.K."/>
            <person name="Messing J."/>
            <person name="Nelson A.B."/>
            <person name="Fuks G."/>
            <person name="Kavchok S."/>
            <person name="Keizer G."/>
            <person name="Linton E."/>
            <person name="Llaca V."/>
            <person name="Song R."/>
            <person name="Tanyolac B."/>
            <person name="Young S."/>
            <person name="Ho-Il K."/>
            <person name="Hahn J.H."/>
            <person name="Sangsakoo G."/>
            <person name="Vanavichit A."/>
            <person name="de Mattos Luiz.A.T."/>
            <person name="Zimmer P.D."/>
            <person name="Malone G."/>
            <person name="Dellagostin O."/>
            <person name="de Oliveira A.C."/>
            <person name="Bevan M."/>
            <person name="Bancroft I."/>
            <person name="Minx P."/>
            <person name="Cordum H."/>
            <person name="Wilson R."/>
            <person name="Cheng Z."/>
            <person name="Jin W."/>
            <person name="Jiang J."/>
            <person name="Leong S.A."/>
            <person name="Iwama H."/>
            <person name="Gojobori T."/>
            <person name="Itoh T."/>
            <person name="Niimura Y."/>
            <person name="Fujii Y."/>
            <person name="Habara T."/>
            <person name="Sakai H."/>
            <person name="Sato Y."/>
            <person name="Wilson G."/>
            <person name="Kumar K."/>
            <person name="McCouch S."/>
            <person name="Juretic N."/>
            <person name="Hoen D."/>
            <person name="Wright S."/>
            <person name="Bruskiewich R."/>
            <person name="Bureau T."/>
            <person name="Miyao A."/>
            <person name="Hirochika H."/>
            <person name="Nishikawa T."/>
            <person name="Kadowaki K."/>
            <person name="Sugiura M."/>
            <person name="Burr B."/>
            <person name="Sasaki T."/>
        </authorList>
    </citation>
    <scope>NUCLEOTIDE SEQUENCE [LARGE SCALE GENOMIC DNA]</scope>
    <source>
        <strain evidence="4">cv. Nipponbare</strain>
    </source>
</reference>
<evidence type="ECO:0000313" key="2">
    <source>
        <dbReference type="EMBL" id="BAD28067.1"/>
    </source>
</evidence>
<reference evidence="3" key="4">
    <citation type="journal article" date="2007" name="Genome Res.">
        <title>Curated Genome Annotation of Oryza sativa ssp. japonica and Comparative Genome Analysis with Arabidopsis thaliana.</title>
        <authorList>
            <consortium name="The Rice Annotation Project (RAP)"/>
            <person name="Itoh T."/>
            <person name="Tanaka T."/>
            <person name="Barrero R.A."/>
            <person name="Yamasaki C."/>
            <person name="Fujii Y."/>
            <person name="Hilton P.B."/>
            <person name="Antonio B.A."/>
            <person name="Aono H."/>
            <person name="Apweiler R."/>
            <person name="Bruskiewich R."/>
            <person name="Bureau T."/>
            <person name="Burr F."/>
            <person name="Costa de Oliveira A."/>
            <person name="Fuks G."/>
            <person name="Habara T."/>
            <person name="Haberer G."/>
            <person name="Han B."/>
            <person name="Harada E."/>
            <person name="Hiraki A.T."/>
            <person name="Hirochika H."/>
            <person name="Hoen D."/>
            <person name="Hokari H."/>
            <person name="Hosokawa S."/>
            <person name="Hsing Y."/>
            <person name="Ikawa H."/>
            <person name="Ikeo K."/>
            <person name="Imanishi T."/>
            <person name="Ito Y."/>
            <person name="Jaiswal P."/>
            <person name="Kanno M."/>
            <person name="Kawahara Y."/>
            <person name="Kawamura T."/>
            <person name="Kawashima H."/>
            <person name="Khurana J.P."/>
            <person name="Kikuchi S."/>
            <person name="Komatsu S."/>
            <person name="Koyanagi K.O."/>
            <person name="Kubooka H."/>
            <person name="Lieberherr D."/>
            <person name="Lin Y.C."/>
            <person name="Lonsdale D."/>
            <person name="Matsumoto T."/>
            <person name="Matsuya A."/>
            <person name="McCombie W.R."/>
            <person name="Messing J."/>
            <person name="Miyao A."/>
            <person name="Mulder N."/>
            <person name="Nagamura Y."/>
            <person name="Nam J."/>
            <person name="Namiki N."/>
            <person name="Numa H."/>
            <person name="Nurimoto S."/>
            <person name="O'donovan C."/>
            <person name="Ohyanagi H."/>
            <person name="Okido T."/>
            <person name="Oota S."/>
            <person name="Osato N."/>
            <person name="Palmer L.E."/>
            <person name="Quetier F."/>
            <person name="Raghuvanshi S."/>
            <person name="Saichi N."/>
            <person name="Sakai H."/>
            <person name="Sakai Y."/>
            <person name="Sakata K."/>
            <person name="Sakurai T."/>
            <person name="Sato F."/>
            <person name="Sato Y."/>
            <person name="Schoof H."/>
            <person name="Seki M."/>
            <person name="Shibata M."/>
            <person name="Shimizu Y."/>
            <person name="Shinozaki K."/>
            <person name="Shinso Y."/>
            <person name="Singh N.K."/>
            <person name="Smith-White B."/>
            <person name="Takeda J."/>
            <person name="Tanino M."/>
            <person name="Tatusova T."/>
            <person name="Thongjuea S."/>
            <person name="Todokoro F."/>
            <person name="Tsugane M."/>
            <person name="Tyagi A.K."/>
            <person name="Vanavichit A."/>
            <person name="Wang A."/>
            <person name="Wing R.A."/>
            <person name="Yamaguchi K."/>
            <person name="Yamamoto M."/>
            <person name="Yamamoto N."/>
            <person name="Yu Y."/>
            <person name="Zhang H."/>
            <person name="Zhao Q."/>
            <person name="Higo K."/>
            <person name="Burr B."/>
            <person name="Gojobori T."/>
            <person name="Sasaki T."/>
        </authorList>
    </citation>
    <scope>NUCLEOTIDE SEQUENCE</scope>
</reference>
<name>A0A0P0VK04_ORYSJ</name>
<dbReference type="Proteomes" id="UP000000763">
    <property type="component" value="Chromosome 2"/>
</dbReference>
<dbReference type="EMBL" id="AP004847">
    <property type="protein sequence ID" value="BAD28067.1"/>
    <property type="molecule type" value="Genomic_DNA"/>
</dbReference>
<evidence type="ECO:0000256" key="1">
    <source>
        <dbReference type="SAM" id="MobiDB-lite"/>
    </source>
</evidence>
<organism evidence="2 4">
    <name type="scientific">Oryza sativa subsp. japonica</name>
    <name type="common">Rice</name>
    <dbReference type="NCBI Taxonomy" id="39947"/>
    <lineage>
        <taxon>Eukaryota</taxon>
        <taxon>Viridiplantae</taxon>
        <taxon>Streptophyta</taxon>
        <taxon>Embryophyta</taxon>
        <taxon>Tracheophyta</taxon>
        <taxon>Spermatophyta</taxon>
        <taxon>Magnoliopsida</taxon>
        <taxon>Liliopsida</taxon>
        <taxon>Poales</taxon>
        <taxon>Poaceae</taxon>
        <taxon>BOP clade</taxon>
        <taxon>Oryzoideae</taxon>
        <taxon>Oryzeae</taxon>
        <taxon>Oryzinae</taxon>
        <taxon>Oryza</taxon>
        <taxon>Oryza sativa</taxon>
    </lineage>
</organism>
<dbReference type="Gramene" id="Os02t0541000-01">
    <property type="protein sequence ID" value="Os02t0541000-01"/>
    <property type="gene ID" value="Os02g0541000"/>
</dbReference>
<evidence type="ECO:0000313" key="3">
    <source>
        <dbReference type="EMBL" id="BAF08977.1"/>
    </source>
</evidence>
<reference evidence="3" key="3">
    <citation type="journal article" date="2006" name="Nucleic Acids Res.">
        <title>The Rice Annotation Project Database (RAP-DB): hub for Oryza sativa ssp. japonica genome information.</title>
        <authorList>
            <person name="Ohyanagi H."/>
            <person name="Tanaka T."/>
            <person name="Sakai H."/>
            <person name="Shigemoto Y."/>
            <person name="Yamaguchi K."/>
            <person name="Habara T."/>
            <person name="Fujii Y."/>
            <person name="Antonio B.A."/>
            <person name="Nagamura Y."/>
            <person name="Imanishi T."/>
            <person name="Ikeo K."/>
            <person name="Itoh T."/>
            <person name="Gojobori T."/>
            <person name="Sasaki T."/>
        </authorList>
    </citation>
    <scope>NUCLEOTIDE SEQUENCE</scope>
</reference>
<reference evidence="4" key="6">
    <citation type="journal article" date="2008" name="Nucleic Acids Res.">
        <title>The rice annotation project database (RAP-DB): 2008 update.</title>
        <authorList>
            <consortium name="The rice annotation project (RAP)"/>
        </authorList>
    </citation>
    <scope>GENOME REANNOTATION</scope>
    <source>
        <strain evidence="4">cv. Nipponbare</strain>
    </source>
</reference>
<dbReference type="AlphaFoldDB" id="A0A0P0VK04"/>
<feature type="region of interest" description="Disordered" evidence="1">
    <location>
        <begin position="1"/>
        <end position="67"/>
    </location>
</feature>
<protein>
    <submittedName>
        <fullName evidence="3">Os02g0541000 protein</fullName>
    </submittedName>
</protein>
<sequence>MGGPLSTLSTWTRRAWQQPPLPRGGGGCAAAAAADRSASTWPRQRPGGGRARPQRSWQRLKKGRRGRWRRLASPSAARVAVELGIDLAKAVVGRRACSSSVFLVAGQERARGRQRSWRRFCVFCLVSSPHSSSSTAGWERERILCFLVLSSMFSFSDFNEE</sequence>